<reference evidence="2" key="1">
    <citation type="submission" date="2022-11" db="UniProtKB">
        <authorList>
            <consortium name="WormBaseParasite"/>
        </authorList>
    </citation>
    <scope>IDENTIFICATION</scope>
</reference>
<organism evidence="1 2">
    <name type="scientific">Romanomermis culicivorax</name>
    <name type="common">Nematode worm</name>
    <dbReference type="NCBI Taxonomy" id="13658"/>
    <lineage>
        <taxon>Eukaryota</taxon>
        <taxon>Metazoa</taxon>
        <taxon>Ecdysozoa</taxon>
        <taxon>Nematoda</taxon>
        <taxon>Enoplea</taxon>
        <taxon>Dorylaimia</taxon>
        <taxon>Mermithida</taxon>
        <taxon>Mermithoidea</taxon>
        <taxon>Mermithidae</taxon>
        <taxon>Romanomermis</taxon>
    </lineage>
</organism>
<protein>
    <submittedName>
        <fullName evidence="2">Uncharacterized protein</fullName>
    </submittedName>
</protein>
<dbReference type="AlphaFoldDB" id="A0A915KK66"/>
<evidence type="ECO:0000313" key="2">
    <source>
        <dbReference type="WBParaSite" id="nRc.2.0.1.t39154-RA"/>
    </source>
</evidence>
<sequence>VSSANNYRVCFIVWLKYKKFKANWAQCDECDGSTCGNCMMDDSKDEADFVRKIFIAQRDD</sequence>
<accession>A0A915KK66</accession>
<keyword evidence="1" id="KW-1185">Reference proteome</keyword>
<dbReference type="WBParaSite" id="nRc.2.0.1.t39154-RA">
    <property type="protein sequence ID" value="nRc.2.0.1.t39154-RA"/>
    <property type="gene ID" value="nRc.2.0.1.g39154"/>
</dbReference>
<proteinExistence type="predicted"/>
<evidence type="ECO:0000313" key="1">
    <source>
        <dbReference type="Proteomes" id="UP000887565"/>
    </source>
</evidence>
<name>A0A915KK66_ROMCU</name>
<dbReference type="Proteomes" id="UP000887565">
    <property type="component" value="Unplaced"/>
</dbReference>